<evidence type="ECO:0000256" key="8">
    <source>
        <dbReference type="SAM" id="Coils"/>
    </source>
</evidence>
<comment type="function">
    <text evidence="7">Stabilizer subunit of the dolichol-phosphate mannose (DPM) synthase complex; tethers catalytic subunit to the ER.</text>
</comment>
<feature type="transmembrane region" description="Helical" evidence="7">
    <location>
        <begin position="123"/>
        <end position="142"/>
    </location>
</feature>
<keyword evidence="10" id="KW-1185">Reference proteome</keyword>
<evidence type="ECO:0000256" key="2">
    <source>
        <dbReference type="ARBA" id="ARBA00010430"/>
    </source>
</evidence>
<proteinExistence type="inferred from homology"/>
<name>A0ABV0S1P2_9TELE</name>
<comment type="caution">
    <text evidence="9">The sequence shown here is derived from an EMBL/GenBank/DDBJ whole genome shotgun (WGS) entry which is preliminary data.</text>
</comment>
<dbReference type="EMBL" id="JAHRIN010062656">
    <property type="protein sequence ID" value="MEQ2213638.1"/>
    <property type="molecule type" value="Genomic_DNA"/>
</dbReference>
<keyword evidence="6 7" id="KW-0472">Membrane</keyword>
<evidence type="ECO:0000256" key="1">
    <source>
        <dbReference type="ARBA" id="ARBA00004477"/>
    </source>
</evidence>
<dbReference type="Proteomes" id="UP001434883">
    <property type="component" value="Unassembled WGS sequence"/>
</dbReference>
<feature type="non-terminal residue" evidence="9">
    <location>
        <position position="1"/>
    </location>
</feature>
<feature type="transmembrane region" description="Helical" evidence="7">
    <location>
        <begin position="84"/>
        <end position="103"/>
    </location>
</feature>
<keyword evidence="4 7" id="KW-0256">Endoplasmic reticulum</keyword>
<sequence length="172" mass="19377">PNSTLEKSVPSAPGQFTTLDKQAETQIKVQRASCRPLIKLYLDSSLWNKTLAFTESFYNLVIVPNFFVSPSGLFVAETSIMTKLLQWLLGVSLLGAIWTVVAFDLLELSLPRTYREVAWPMPLYLLVSFGCYSLATVGYRVATFNDCDEAARELQEQIKEAKDDLKKKGLRM</sequence>
<evidence type="ECO:0000313" key="10">
    <source>
        <dbReference type="Proteomes" id="UP001434883"/>
    </source>
</evidence>
<keyword evidence="8" id="KW-0175">Coiled coil</keyword>
<comment type="pathway">
    <text evidence="7">Protein modification; protein glycosylation.</text>
</comment>
<keyword evidence="3 7" id="KW-0812">Transmembrane</keyword>
<dbReference type="PANTHER" id="PTHR16433">
    <property type="entry name" value="DOLICHOL-PHOSPHATE MANNOSYLTRANSFERASE SUBUNIT 3"/>
    <property type="match status" value="1"/>
</dbReference>
<evidence type="ECO:0000256" key="4">
    <source>
        <dbReference type="ARBA" id="ARBA00022824"/>
    </source>
</evidence>
<evidence type="ECO:0000256" key="6">
    <source>
        <dbReference type="ARBA" id="ARBA00023136"/>
    </source>
</evidence>
<dbReference type="InterPro" id="IPR013174">
    <property type="entry name" value="DPM3"/>
</dbReference>
<evidence type="ECO:0000256" key="5">
    <source>
        <dbReference type="ARBA" id="ARBA00022989"/>
    </source>
</evidence>
<organism evidence="9 10">
    <name type="scientific">Xenoophorus captivus</name>
    <dbReference type="NCBI Taxonomy" id="1517983"/>
    <lineage>
        <taxon>Eukaryota</taxon>
        <taxon>Metazoa</taxon>
        <taxon>Chordata</taxon>
        <taxon>Craniata</taxon>
        <taxon>Vertebrata</taxon>
        <taxon>Euteleostomi</taxon>
        <taxon>Actinopterygii</taxon>
        <taxon>Neopterygii</taxon>
        <taxon>Teleostei</taxon>
        <taxon>Neoteleostei</taxon>
        <taxon>Acanthomorphata</taxon>
        <taxon>Ovalentaria</taxon>
        <taxon>Atherinomorphae</taxon>
        <taxon>Cyprinodontiformes</taxon>
        <taxon>Goodeidae</taxon>
        <taxon>Xenoophorus</taxon>
    </lineage>
</organism>
<protein>
    <recommendedName>
        <fullName evidence="7">Dolichol-phosphate mannosyltransferase subunit 3</fullName>
    </recommendedName>
</protein>
<evidence type="ECO:0000256" key="7">
    <source>
        <dbReference type="RuleBase" id="RU365085"/>
    </source>
</evidence>
<evidence type="ECO:0000256" key="3">
    <source>
        <dbReference type="ARBA" id="ARBA00022692"/>
    </source>
</evidence>
<dbReference type="PANTHER" id="PTHR16433:SF0">
    <property type="entry name" value="DOLICHOL-PHOSPHATE MANNOSYLTRANSFERASE SUBUNIT 3"/>
    <property type="match status" value="1"/>
</dbReference>
<dbReference type="Pfam" id="PF08285">
    <property type="entry name" value="DPM3"/>
    <property type="match status" value="1"/>
</dbReference>
<feature type="transmembrane region" description="Helical" evidence="7">
    <location>
        <begin position="57"/>
        <end position="77"/>
    </location>
</feature>
<comment type="caution">
    <text evidence="7">Lacks conserved residue(s) required for the propagation of feature annotation.</text>
</comment>
<comment type="similarity">
    <text evidence="2 7">Belongs to the DPM3 family.</text>
</comment>
<comment type="subcellular location">
    <subcellularLocation>
        <location evidence="1 7">Endoplasmic reticulum membrane</location>
        <topology evidence="1 7">Multi-pass membrane protein</topology>
    </subcellularLocation>
</comment>
<accession>A0ABV0S1P2</accession>
<reference evidence="9 10" key="1">
    <citation type="submission" date="2021-06" db="EMBL/GenBank/DDBJ databases">
        <authorList>
            <person name="Palmer J.M."/>
        </authorList>
    </citation>
    <scope>NUCLEOTIDE SEQUENCE [LARGE SCALE GENOMIC DNA]</scope>
    <source>
        <strain evidence="9 10">XC_2019</strain>
        <tissue evidence="9">Muscle</tissue>
    </source>
</reference>
<feature type="coiled-coil region" evidence="8">
    <location>
        <begin position="144"/>
        <end position="171"/>
    </location>
</feature>
<comment type="subunit">
    <text evidence="7">Component of the dolichol-phosphate mannose (DPM) synthase complex.</text>
</comment>
<keyword evidence="5 7" id="KW-1133">Transmembrane helix</keyword>
<gene>
    <name evidence="9" type="ORF">XENOCAPTIV_018292</name>
</gene>
<evidence type="ECO:0000313" key="9">
    <source>
        <dbReference type="EMBL" id="MEQ2213638.1"/>
    </source>
</evidence>